<evidence type="ECO:0000256" key="1">
    <source>
        <dbReference type="SAM" id="MobiDB-lite"/>
    </source>
</evidence>
<feature type="compositionally biased region" description="Basic and acidic residues" evidence="1">
    <location>
        <begin position="15"/>
        <end position="28"/>
    </location>
</feature>
<comment type="caution">
    <text evidence="2">The sequence shown here is derived from an EMBL/GenBank/DDBJ whole genome shotgun (WGS) entry which is preliminary data.</text>
</comment>
<dbReference type="EMBL" id="MCFN01000320">
    <property type="protein sequence ID" value="OXB60561.1"/>
    <property type="molecule type" value="Genomic_DNA"/>
</dbReference>
<keyword evidence="3" id="KW-1185">Reference proteome</keyword>
<dbReference type="STRING" id="9009.A0A226MZ72"/>
<sequence length="110" mass="12270">MHVLCPENRQDLSSFEEKDSNSFHKFHADTPPYEPNYPLVPHQDDVPLVDLCSGFVSAGRDPEPGIGKANESVVDYNDVKPHQRVPTAGKGVQTAYGRHVILLEETSQDR</sequence>
<dbReference type="AlphaFoldDB" id="A0A226MZ72"/>
<dbReference type="Proteomes" id="UP000198323">
    <property type="component" value="Unassembled WGS sequence"/>
</dbReference>
<dbReference type="PANTHER" id="PTHR34759">
    <property type="entry name" value="SPERMATOGENESIS-ASSOCIATED PROTEIN 48"/>
    <property type="match status" value="1"/>
</dbReference>
<feature type="region of interest" description="Disordered" evidence="1">
    <location>
        <begin position="1"/>
        <end position="30"/>
    </location>
</feature>
<dbReference type="OrthoDB" id="5983862at2759"/>
<dbReference type="PANTHER" id="PTHR34759:SF1">
    <property type="entry name" value="SPERMATOGENESIS-ASSOCIATED PROTEIN 48"/>
    <property type="match status" value="1"/>
</dbReference>
<accession>A0A226MZ72</accession>
<name>A0A226MZ72_CALSU</name>
<evidence type="ECO:0000313" key="3">
    <source>
        <dbReference type="Proteomes" id="UP000198323"/>
    </source>
</evidence>
<reference evidence="2 3" key="1">
    <citation type="submission" date="2016-07" db="EMBL/GenBank/DDBJ databases">
        <title>Disparate Historic Effective Population Sizes Predicted by Modern Levels of Genome Diversity for the Scaled Quail (Callipepla squamata) and the Northern Bobwhite (Colinus virginianus): Inferences from First and Second Generation Draft Genome Assemblies for Sympatric New World Quail.</title>
        <authorList>
            <person name="Oldeschulte D.L."/>
            <person name="Halley Y.A."/>
            <person name="Bhattarai E.K."/>
            <person name="Brashear W.A."/>
            <person name="Hill J."/>
            <person name="Metz R.P."/>
            <person name="Johnson C.D."/>
            <person name="Rollins D."/>
            <person name="Peterson M.J."/>
            <person name="Bickhart D.M."/>
            <person name="Decker J.E."/>
            <person name="Seabury C.M."/>
        </authorList>
    </citation>
    <scope>NUCLEOTIDE SEQUENCE [LARGE SCALE GENOMIC DNA]</scope>
    <source>
        <strain evidence="2 3">Texas</strain>
        <tissue evidence="2">Leg muscle</tissue>
    </source>
</reference>
<organism evidence="2 3">
    <name type="scientific">Callipepla squamata</name>
    <name type="common">Scaled quail</name>
    <dbReference type="NCBI Taxonomy" id="9009"/>
    <lineage>
        <taxon>Eukaryota</taxon>
        <taxon>Metazoa</taxon>
        <taxon>Chordata</taxon>
        <taxon>Craniata</taxon>
        <taxon>Vertebrata</taxon>
        <taxon>Euteleostomi</taxon>
        <taxon>Archelosauria</taxon>
        <taxon>Archosauria</taxon>
        <taxon>Dinosauria</taxon>
        <taxon>Saurischia</taxon>
        <taxon>Theropoda</taxon>
        <taxon>Coelurosauria</taxon>
        <taxon>Aves</taxon>
        <taxon>Neognathae</taxon>
        <taxon>Galloanserae</taxon>
        <taxon>Galliformes</taxon>
        <taxon>Odontophoridae</taxon>
        <taxon>Callipepla</taxon>
    </lineage>
</organism>
<dbReference type="InterPro" id="IPR027867">
    <property type="entry name" value="SPATA48"/>
</dbReference>
<gene>
    <name evidence="2" type="ORF">ASZ78_017007</name>
</gene>
<proteinExistence type="predicted"/>
<evidence type="ECO:0000313" key="2">
    <source>
        <dbReference type="EMBL" id="OXB60561.1"/>
    </source>
</evidence>
<protein>
    <submittedName>
        <fullName evidence="2">Uncharacterized protein</fullName>
    </submittedName>
</protein>